<dbReference type="InterPro" id="IPR043128">
    <property type="entry name" value="Rev_trsase/Diguanyl_cyclase"/>
</dbReference>
<dbReference type="FunFam" id="3.10.20.370:FF:000001">
    <property type="entry name" value="Retrovirus-related Pol polyprotein from transposon 17.6-like protein"/>
    <property type="match status" value="1"/>
</dbReference>
<dbReference type="GO" id="GO:0004519">
    <property type="term" value="F:endonuclease activity"/>
    <property type="evidence" value="ECO:0007669"/>
    <property type="project" value="UniProtKB-KW"/>
</dbReference>
<keyword evidence="5" id="KW-0378">Hydrolase</keyword>
<dbReference type="SUPFAM" id="SSF54001">
    <property type="entry name" value="Cysteine proteinases"/>
    <property type="match status" value="1"/>
</dbReference>
<dbReference type="PANTHER" id="PTHR37984">
    <property type="entry name" value="PROTEIN CBG26694"/>
    <property type="match status" value="1"/>
</dbReference>
<dbReference type="AlphaFoldDB" id="A0AAF0TXK3"/>
<evidence type="ECO:0000256" key="2">
    <source>
        <dbReference type="ARBA" id="ARBA00022695"/>
    </source>
</evidence>
<dbReference type="GO" id="GO:0003964">
    <property type="term" value="F:RNA-directed DNA polymerase activity"/>
    <property type="evidence" value="ECO:0007669"/>
    <property type="project" value="UniProtKB-KW"/>
</dbReference>
<feature type="domain" description="Tf2-1-like SH3-like" evidence="8">
    <location>
        <begin position="412"/>
        <end position="457"/>
    </location>
</feature>
<evidence type="ECO:0000313" key="10">
    <source>
        <dbReference type="Proteomes" id="UP001234989"/>
    </source>
</evidence>
<reference evidence="9" key="1">
    <citation type="submission" date="2023-08" db="EMBL/GenBank/DDBJ databases">
        <title>A de novo genome assembly of Solanum verrucosum Schlechtendal, a Mexican diploid species geographically isolated from the other diploid A-genome species in potato relatives.</title>
        <authorList>
            <person name="Hosaka K."/>
        </authorList>
    </citation>
    <scope>NUCLEOTIDE SEQUENCE</scope>
    <source>
        <tissue evidence="9">Young leaves</tissue>
    </source>
</reference>
<organism evidence="9 10">
    <name type="scientific">Solanum verrucosum</name>
    <dbReference type="NCBI Taxonomy" id="315347"/>
    <lineage>
        <taxon>Eukaryota</taxon>
        <taxon>Viridiplantae</taxon>
        <taxon>Streptophyta</taxon>
        <taxon>Embryophyta</taxon>
        <taxon>Tracheophyta</taxon>
        <taxon>Spermatophyta</taxon>
        <taxon>Magnoliopsida</taxon>
        <taxon>eudicotyledons</taxon>
        <taxon>Gunneridae</taxon>
        <taxon>Pentapetalae</taxon>
        <taxon>asterids</taxon>
        <taxon>lamiids</taxon>
        <taxon>Solanales</taxon>
        <taxon>Solanaceae</taxon>
        <taxon>Solanoideae</taxon>
        <taxon>Solaneae</taxon>
        <taxon>Solanum</taxon>
    </lineage>
</organism>
<dbReference type="InterPro" id="IPR038765">
    <property type="entry name" value="Papain-like_cys_pep_sf"/>
</dbReference>
<keyword evidence="1" id="KW-0808">Transferase</keyword>
<keyword evidence="4" id="KW-0255">Endonuclease</keyword>
<evidence type="ECO:0000256" key="3">
    <source>
        <dbReference type="ARBA" id="ARBA00022722"/>
    </source>
</evidence>
<evidence type="ECO:0000259" key="7">
    <source>
        <dbReference type="Pfam" id="PF17917"/>
    </source>
</evidence>
<dbReference type="SUPFAM" id="SSF56672">
    <property type="entry name" value="DNA/RNA polymerases"/>
    <property type="match status" value="1"/>
</dbReference>
<dbReference type="InterPro" id="IPR050951">
    <property type="entry name" value="Retrovirus_Pol_polyprotein"/>
</dbReference>
<keyword evidence="2" id="KW-0548">Nucleotidyltransferase</keyword>
<dbReference type="Gene3D" id="3.10.20.370">
    <property type="match status" value="1"/>
</dbReference>
<gene>
    <name evidence="9" type="ORF">MTR67_022178</name>
</gene>
<dbReference type="Gene3D" id="3.30.70.270">
    <property type="match status" value="1"/>
</dbReference>
<dbReference type="EMBL" id="CP133616">
    <property type="protein sequence ID" value="WMV28793.1"/>
    <property type="molecule type" value="Genomic_DNA"/>
</dbReference>
<dbReference type="Pfam" id="PF17917">
    <property type="entry name" value="RT_RNaseH"/>
    <property type="match status" value="1"/>
</dbReference>
<sequence length="457" mass="52335">MQWRSPIIGTLADNGRPKSIWVRVELLDCIVFTDGLSYRLIYGYVIEHGVHREVVYPYEGLFNGDCRCSDYAILQVQIILYNIVGIPLNAWSFETFERIGDQCGGFIGVDEDTKNRIHLLWARICARNSNKMIPTNLNFELAGWIFDLGIISEFQSPSSPSRISTAYDEIRVDGFSRIPIPDVCTMLTRYPLTATMPFYQSFVEHGRSEDLYEPHPNEVAGQVGRHAVLVIGFGTRFVEGFSFIASPLTKLTQKTVKFQWSEACEKSFQEMKNRLITAPVLTLPEATQGFVVYCDTSRVGLGCVLIQNGKVIAYASKQLKVHEKNYPTYDLELAAVVFALKIWRHYLYGVHVDVYTDHKSLQYVLTQKELNLRQRRRLELLKDYDLSFLYHPSKANVVADSLSRALEFEVNDWVYLKVSPMKGVMRFGKKGKLSPRYIGPYCIVKRIDNVAYELELP</sequence>
<dbReference type="InterPro" id="IPR043502">
    <property type="entry name" value="DNA/RNA_pol_sf"/>
</dbReference>
<protein>
    <submittedName>
        <fullName evidence="9">Uncharacterized protein</fullName>
    </submittedName>
</protein>
<accession>A0AAF0TXK3</accession>
<dbReference type="InterPro" id="IPR041373">
    <property type="entry name" value="RT_RNaseH"/>
</dbReference>
<keyword evidence="3" id="KW-0540">Nuclease</keyword>
<dbReference type="Pfam" id="PF24626">
    <property type="entry name" value="SH3_Tf2-1"/>
    <property type="match status" value="1"/>
</dbReference>
<evidence type="ECO:0000256" key="5">
    <source>
        <dbReference type="ARBA" id="ARBA00022801"/>
    </source>
</evidence>
<dbReference type="Proteomes" id="UP001234989">
    <property type="component" value="Chromosome 5"/>
</dbReference>
<evidence type="ECO:0000313" key="9">
    <source>
        <dbReference type="EMBL" id="WMV28793.1"/>
    </source>
</evidence>
<name>A0AAF0TXK3_SOLVR</name>
<proteinExistence type="predicted"/>
<keyword evidence="6" id="KW-0695">RNA-directed DNA polymerase</keyword>
<evidence type="ECO:0000256" key="1">
    <source>
        <dbReference type="ARBA" id="ARBA00022679"/>
    </source>
</evidence>
<dbReference type="GO" id="GO:0016787">
    <property type="term" value="F:hydrolase activity"/>
    <property type="evidence" value="ECO:0007669"/>
    <property type="project" value="UniProtKB-KW"/>
</dbReference>
<keyword evidence="10" id="KW-1185">Reference proteome</keyword>
<evidence type="ECO:0000256" key="4">
    <source>
        <dbReference type="ARBA" id="ARBA00022759"/>
    </source>
</evidence>
<dbReference type="InterPro" id="IPR056924">
    <property type="entry name" value="SH3_Tf2-1"/>
</dbReference>
<dbReference type="CDD" id="cd09274">
    <property type="entry name" value="RNase_HI_RT_Ty3"/>
    <property type="match status" value="1"/>
</dbReference>
<feature type="domain" description="Reverse transcriptase RNase H-like" evidence="7">
    <location>
        <begin position="287"/>
        <end position="384"/>
    </location>
</feature>
<evidence type="ECO:0000256" key="6">
    <source>
        <dbReference type="ARBA" id="ARBA00022918"/>
    </source>
</evidence>
<dbReference type="PANTHER" id="PTHR37984:SF5">
    <property type="entry name" value="PROTEIN NYNRIN-LIKE"/>
    <property type="match status" value="1"/>
</dbReference>
<evidence type="ECO:0000259" key="8">
    <source>
        <dbReference type="Pfam" id="PF24626"/>
    </source>
</evidence>